<dbReference type="Gene3D" id="3.40.30.10">
    <property type="entry name" value="Glutaredoxin"/>
    <property type="match status" value="1"/>
</dbReference>
<evidence type="ECO:0000259" key="6">
    <source>
        <dbReference type="PROSITE" id="PS51352"/>
    </source>
</evidence>
<dbReference type="InterPro" id="IPR036249">
    <property type="entry name" value="Thioredoxin-like_sf"/>
</dbReference>
<keyword evidence="5" id="KW-0732">Signal</keyword>
<dbReference type="GO" id="GO:0030313">
    <property type="term" value="C:cell envelope"/>
    <property type="evidence" value="ECO:0007669"/>
    <property type="project" value="UniProtKB-SubCell"/>
</dbReference>
<evidence type="ECO:0000256" key="3">
    <source>
        <dbReference type="ARBA" id="ARBA00023157"/>
    </source>
</evidence>
<protein>
    <submittedName>
        <fullName evidence="7">Thioredoxin</fullName>
    </submittedName>
</protein>
<dbReference type="InterPro" id="IPR000866">
    <property type="entry name" value="AhpC/TSA"/>
</dbReference>
<dbReference type="PANTHER" id="PTHR42852">
    <property type="entry name" value="THIOL:DISULFIDE INTERCHANGE PROTEIN DSBE"/>
    <property type="match status" value="1"/>
</dbReference>
<feature type="domain" description="Thioredoxin" evidence="6">
    <location>
        <begin position="25"/>
        <end position="164"/>
    </location>
</feature>
<dbReference type="Pfam" id="PF00578">
    <property type="entry name" value="AhpC-TSA"/>
    <property type="match status" value="1"/>
</dbReference>
<dbReference type="InterPro" id="IPR017937">
    <property type="entry name" value="Thioredoxin_CS"/>
</dbReference>
<dbReference type="PROSITE" id="PS51352">
    <property type="entry name" value="THIOREDOXIN_2"/>
    <property type="match status" value="1"/>
</dbReference>
<comment type="subcellular location">
    <subcellularLocation>
        <location evidence="1">Cell envelope</location>
    </subcellularLocation>
</comment>
<gene>
    <name evidence="7" type="ORF">CGC53_05995</name>
</gene>
<feature type="chain" id="PRO_5012128676" evidence="5">
    <location>
        <begin position="23"/>
        <end position="164"/>
    </location>
</feature>
<keyword evidence="4" id="KW-0676">Redox-active center</keyword>
<dbReference type="KEGG" id="clk:CGC53_05995"/>
<evidence type="ECO:0000256" key="4">
    <source>
        <dbReference type="ARBA" id="ARBA00023284"/>
    </source>
</evidence>
<dbReference type="InterPro" id="IPR050553">
    <property type="entry name" value="Thioredoxin_ResA/DsbE_sf"/>
</dbReference>
<dbReference type="SUPFAM" id="SSF52833">
    <property type="entry name" value="Thioredoxin-like"/>
    <property type="match status" value="1"/>
</dbReference>
<evidence type="ECO:0000313" key="8">
    <source>
        <dbReference type="Proteomes" id="UP000217276"/>
    </source>
</evidence>
<evidence type="ECO:0000313" key="7">
    <source>
        <dbReference type="EMBL" id="ATA81928.1"/>
    </source>
</evidence>
<evidence type="ECO:0000256" key="5">
    <source>
        <dbReference type="SAM" id="SignalP"/>
    </source>
</evidence>
<reference evidence="8" key="1">
    <citation type="submission" date="2017-06" db="EMBL/GenBank/DDBJ databases">
        <title>Capnocytophaga spp. assemblies.</title>
        <authorList>
            <person name="Gulvik C.A."/>
        </authorList>
    </citation>
    <scope>NUCLEOTIDE SEQUENCE [LARGE SCALE GENOMIC DNA]</scope>
    <source>
        <strain evidence="8">H6253</strain>
    </source>
</reference>
<dbReference type="GO" id="GO:0016209">
    <property type="term" value="F:antioxidant activity"/>
    <property type="evidence" value="ECO:0007669"/>
    <property type="project" value="InterPro"/>
</dbReference>
<proteinExistence type="predicted"/>
<evidence type="ECO:0000256" key="1">
    <source>
        <dbReference type="ARBA" id="ARBA00004196"/>
    </source>
</evidence>
<dbReference type="PANTHER" id="PTHR42852:SF6">
    <property type="entry name" value="THIOL:DISULFIDE INTERCHANGE PROTEIN DSBE"/>
    <property type="match status" value="1"/>
</dbReference>
<dbReference type="InterPro" id="IPR013766">
    <property type="entry name" value="Thioredoxin_domain"/>
</dbReference>
<dbReference type="AlphaFoldDB" id="A0A250FD14"/>
<name>A0A250FD14_9FLAO</name>
<organism evidence="7 8">
    <name type="scientific">Capnocytophaga leadbetteri</name>
    <dbReference type="NCBI Taxonomy" id="327575"/>
    <lineage>
        <taxon>Bacteria</taxon>
        <taxon>Pseudomonadati</taxon>
        <taxon>Bacteroidota</taxon>
        <taxon>Flavobacteriia</taxon>
        <taxon>Flavobacteriales</taxon>
        <taxon>Flavobacteriaceae</taxon>
        <taxon>Capnocytophaga</taxon>
    </lineage>
</organism>
<dbReference type="GO" id="GO:0016491">
    <property type="term" value="F:oxidoreductase activity"/>
    <property type="evidence" value="ECO:0007669"/>
    <property type="project" value="InterPro"/>
</dbReference>
<sequence length="164" mass="18511">MKKRICIATIALLFLGVLPSLAQSLQRHSPVPAIELAQPNGEKFNLSSLKGKYVLIDFWASWCGPCRQESRHLRKAYNTYKNQNFTIVSVSVDKPRDREKWLDAIKADGLVWTQLLDDKKTSDSYGVESLPSAFLIDPEGNLLSQGETLRGQDLMKTLAKYIKN</sequence>
<dbReference type="RefSeq" id="WP_095914002.1">
    <property type="nucleotide sequence ID" value="NZ_CAJPPO010000045.1"/>
</dbReference>
<evidence type="ECO:0000256" key="2">
    <source>
        <dbReference type="ARBA" id="ARBA00022748"/>
    </source>
</evidence>
<dbReference type="Proteomes" id="UP000217276">
    <property type="component" value="Chromosome"/>
</dbReference>
<dbReference type="PROSITE" id="PS00194">
    <property type="entry name" value="THIOREDOXIN_1"/>
    <property type="match status" value="1"/>
</dbReference>
<dbReference type="EMBL" id="CP022384">
    <property type="protein sequence ID" value="ATA81928.1"/>
    <property type="molecule type" value="Genomic_DNA"/>
</dbReference>
<keyword evidence="2" id="KW-0201">Cytochrome c-type biogenesis</keyword>
<feature type="signal peptide" evidence="5">
    <location>
        <begin position="1"/>
        <end position="22"/>
    </location>
</feature>
<keyword evidence="3" id="KW-1015">Disulfide bond</keyword>
<dbReference type="CDD" id="cd02966">
    <property type="entry name" value="TlpA_like_family"/>
    <property type="match status" value="1"/>
</dbReference>
<accession>A0A250FD14</accession>
<dbReference type="GO" id="GO:0017004">
    <property type="term" value="P:cytochrome complex assembly"/>
    <property type="evidence" value="ECO:0007669"/>
    <property type="project" value="UniProtKB-KW"/>
</dbReference>
<keyword evidence="8" id="KW-1185">Reference proteome</keyword>